<dbReference type="Proteomes" id="UP001292094">
    <property type="component" value="Unassembled WGS sequence"/>
</dbReference>
<reference evidence="14" key="1">
    <citation type="submission" date="2023-11" db="EMBL/GenBank/DDBJ databases">
        <title>Genome assemblies of two species of porcelain crab, Petrolisthes cinctipes and Petrolisthes manimaculis (Anomura: Porcellanidae).</title>
        <authorList>
            <person name="Angst P."/>
        </authorList>
    </citation>
    <scope>NUCLEOTIDE SEQUENCE</scope>
    <source>
        <strain evidence="14">PB745_02</strain>
        <tissue evidence="14">Gill</tissue>
    </source>
</reference>
<dbReference type="Gene3D" id="3.30.160.60">
    <property type="entry name" value="Classic Zinc Finger"/>
    <property type="match status" value="2"/>
</dbReference>
<dbReference type="GO" id="GO:0005634">
    <property type="term" value="C:nucleus"/>
    <property type="evidence" value="ECO:0007669"/>
    <property type="project" value="UniProtKB-SubCell"/>
</dbReference>
<evidence type="ECO:0000256" key="5">
    <source>
        <dbReference type="ARBA" id="ARBA00022771"/>
    </source>
</evidence>
<protein>
    <recommendedName>
        <fullName evidence="13">C2H2-type domain-containing protein</fullName>
    </recommendedName>
</protein>
<keyword evidence="10" id="KW-0539">Nucleus</keyword>
<evidence type="ECO:0000256" key="12">
    <source>
        <dbReference type="PROSITE-ProRule" id="PRU00042"/>
    </source>
</evidence>
<keyword evidence="4" id="KW-0677">Repeat</keyword>
<keyword evidence="15" id="KW-1185">Reference proteome</keyword>
<keyword evidence="5 12" id="KW-0863">Zinc-finger</keyword>
<keyword evidence="9" id="KW-0804">Transcription</keyword>
<evidence type="ECO:0000256" key="11">
    <source>
        <dbReference type="ARBA" id="ARBA00037948"/>
    </source>
</evidence>
<keyword evidence="7" id="KW-0805">Transcription regulation</keyword>
<dbReference type="FunFam" id="3.30.160.60:FF:000075">
    <property type="entry name" value="Putative zinc finger protein 536"/>
    <property type="match status" value="1"/>
</dbReference>
<sequence>MSEGGGGGDTCASNKTSLTNRRKILPLLQCPLCSFTSVNHTLYTEHCRSHINEDKPFSCPECSYQTSDPSHLKRHIRIHTGEKPYSCPHCPYRSSENAKVKRHLLTHK</sequence>
<dbReference type="GO" id="GO:0008270">
    <property type="term" value="F:zinc ion binding"/>
    <property type="evidence" value="ECO:0007669"/>
    <property type="project" value="UniProtKB-KW"/>
</dbReference>
<feature type="domain" description="C2H2-type" evidence="13">
    <location>
        <begin position="57"/>
        <end position="84"/>
    </location>
</feature>
<keyword evidence="3" id="KW-0479">Metal-binding</keyword>
<evidence type="ECO:0000256" key="4">
    <source>
        <dbReference type="ARBA" id="ARBA00022737"/>
    </source>
</evidence>
<dbReference type="GO" id="GO:0000981">
    <property type="term" value="F:DNA-binding transcription factor activity, RNA polymerase II-specific"/>
    <property type="evidence" value="ECO:0007669"/>
    <property type="project" value="TreeGrafter"/>
</dbReference>
<dbReference type="InterPro" id="IPR013087">
    <property type="entry name" value="Znf_C2H2_type"/>
</dbReference>
<evidence type="ECO:0000256" key="2">
    <source>
        <dbReference type="ARBA" id="ARBA00006991"/>
    </source>
</evidence>
<dbReference type="SUPFAM" id="SSF57667">
    <property type="entry name" value="beta-beta-alpha zinc fingers"/>
    <property type="match status" value="1"/>
</dbReference>
<gene>
    <name evidence="14" type="ORF">Pmani_005629</name>
</gene>
<comment type="subcellular location">
    <subcellularLocation>
        <location evidence="1">Nucleus</location>
    </subcellularLocation>
</comment>
<evidence type="ECO:0000256" key="8">
    <source>
        <dbReference type="ARBA" id="ARBA00023125"/>
    </source>
</evidence>
<comment type="similarity">
    <text evidence="11">Belongs to the snail C2H2-type zinc-finger protein family.</text>
</comment>
<accession>A0AAE1QDF6</accession>
<name>A0AAE1QDF6_9EUCA</name>
<comment type="caution">
    <text evidence="14">The sequence shown here is derived from an EMBL/GenBank/DDBJ whole genome shotgun (WGS) entry which is preliminary data.</text>
</comment>
<dbReference type="PANTHER" id="PTHR24388:SF104">
    <property type="entry name" value="AT-RICH BINDING PROTEIN-RELATED"/>
    <property type="match status" value="1"/>
</dbReference>
<evidence type="ECO:0000313" key="15">
    <source>
        <dbReference type="Proteomes" id="UP001292094"/>
    </source>
</evidence>
<evidence type="ECO:0000256" key="7">
    <source>
        <dbReference type="ARBA" id="ARBA00023015"/>
    </source>
</evidence>
<dbReference type="AlphaFoldDB" id="A0AAE1QDF6"/>
<evidence type="ECO:0000256" key="10">
    <source>
        <dbReference type="ARBA" id="ARBA00023242"/>
    </source>
</evidence>
<dbReference type="PANTHER" id="PTHR24388">
    <property type="entry name" value="ZINC FINGER PROTEIN"/>
    <property type="match status" value="1"/>
</dbReference>
<evidence type="ECO:0000256" key="1">
    <source>
        <dbReference type="ARBA" id="ARBA00004123"/>
    </source>
</evidence>
<organism evidence="14 15">
    <name type="scientific">Petrolisthes manimaculis</name>
    <dbReference type="NCBI Taxonomy" id="1843537"/>
    <lineage>
        <taxon>Eukaryota</taxon>
        <taxon>Metazoa</taxon>
        <taxon>Ecdysozoa</taxon>
        <taxon>Arthropoda</taxon>
        <taxon>Crustacea</taxon>
        <taxon>Multicrustacea</taxon>
        <taxon>Malacostraca</taxon>
        <taxon>Eumalacostraca</taxon>
        <taxon>Eucarida</taxon>
        <taxon>Decapoda</taxon>
        <taxon>Pleocyemata</taxon>
        <taxon>Anomura</taxon>
        <taxon>Galatheoidea</taxon>
        <taxon>Porcellanidae</taxon>
        <taxon>Petrolisthes</taxon>
    </lineage>
</organism>
<comment type="similarity">
    <text evidence="2">Belongs to the krueppel C2H2-type zinc-finger protein family.</text>
</comment>
<evidence type="ECO:0000313" key="14">
    <source>
        <dbReference type="EMBL" id="KAK4323698.1"/>
    </source>
</evidence>
<dbReference type="FunFam" id="3.30.160.60:FF:001774">
    <property type="entry name" value="Myoneurin"/>
    <property type="match status" value="1"/>
</dbReference>
<dbReference type="EMBL" id="JAWZYT010000425">
    <property type="protein sequence ID" value="KAK4323698.1"/>
    <property type="molecule type" value="Genomic_DNA"/>
</dbReference>
<dbReference type="Pfam" id="PF13909">
    <property type="entry name" value="zf-H2C2_5"/>
    <property type="match status" value="1"/>
</dbReference>
<dbReference type="PROSITE" id="PS50157">
    <property type="entry name" value="ZINC_FINGER_C2H2_2"/>
    <property type="match status" value="1"/>
</dbReference>
<evidence type="ECO:0000256" key="9">
    <source>
        <dbReference type="ARBA" id="ARBA00023163"/>
    </source>
</evidence>
<dbReference type="InterPro" id="IPR036236">
    <property type="entry name" value="Znf_C2H2_sf"/>
</dbReference>
<dbReference type="SMART" id="SM00355">
    <property type="entry name" value="ZnF_C2H2"/>
    <property type="match status" value="3"/>
</dbReference>
<keyword evidence="8" id="KW-0238">DNA-binding</keyword>
<keyword evidence="6" id="KW-0862">Zinc</keyword>
<dbReference type="GO" id="GO:0000978">
    <property type="term" value="F:RNA polymerase II cis-regulatory region sequence-specific DNA binding"/>
    <property type="evidence" value="ECO:0007669"/>
    <property type="project" value="TreeGrafter"/>
</dbReference>
<dbReference type="InterPro" id="IPR050527">
    <property type="entry name" value="Snail/Krueppel_Znf"/>
</dbReference>
<evidence type="ECO:0000256" key="6">
    <source>
        <dbReference type="ARBA" id="ARBA00022833"/>
    </source>
</evidence>
<evidence type="ECO:0000256" key="3">
    <source>
        <dbReference type="ARBA" id="ARBA00022723"/>
    </source>
</evidence>
<evidence type="ECO:0000259" key="13">
    <source>
        <dbReference type="PROSITE" id="PS50157"/>
    </source>
</evidence>
<proteinExistence type="inferred from homology"/>